<reference evidence="14" key="1">
    <citation type="submission" date="2020-06" db="EMBL/GenBank/DDBJ databases">
        <authorList>
            <consortium name="Wellcome Sanger Institute Data Sharing"/>
        </authorList>
    </citation>
    <scope>NUCLEOTIDE SEQUENCE [LARGE SCALE GENOMIC DNA]</scope>
</reference>
<feature type="region of interest" description="Disordered" evidence="11">
    <location>
        <begin position="1340"/>
        <end position="1367"/>
    </location>
</feature>
<dbReference type="GO" id="GO:0007155">
    <property type="term" value="P:cell adhesion"/>
    <property type="evidence" value="ECO:0007669"/>
    <property type="project" value="UniProtKB-KW"/>
</dbReference>
<dbReference type="InterPro" id="IPR013320">
    <property type="entry name" value="ConA-like_dom_sf"/>
</dbReference>
<dbReference type="FunFam" id="2.60.40.10:FF:000444">
    <property type="entry name" value="Collagen alpha-1(XIV) chain isoform X2"/>
    <property type="match status" value="1"/>
</dbReference>
<keyword evidence="8" id="KW-0325">Glycoprotein</keyword>
<keyword evidence="7" id="KW-0176">Collagen</keyword>
<feature type="compositionally biased region" description="Low complexity" evidence="11">
    <location>
        <begin position="1356"/>
        <end position="1366"/>
    </location>
</feature>
<dbReference type="InterPro" id="IPR003961">
    <property type="entry name" value="FN3_dom"/>
</dbReference>
<organism evidence="14 15">
    <name type="scientific">Gouania willdenowi</name>
    <name type="common">Blunt-snouted clingfish</name>
    <name type="synonym">Lepadogaster willdenowi</name>
    <dbReference type="NCBI Taxonomy" id="441366"/>
    <lineage>
        <taxon>Eukaryota</taxon>
        <taxon>Metazoa</taxon>
        <taxon>Chordata</taxon>
        <taxon>Craniata</taxon>
        <taxon>Vertebrata</taxon>
        <taxon>Euteleostomi</taxon>
        <taxon>Actinopterygii</taxon>
        <taxon>Neopterygii</taxon>
        <taxon>Teleostei</taxon>
        <taxon>Neoteleostei</taxon>
        <taxon>Acanthomorphata</taxon>
        <taxon>Ovalentaria</taxon>
        <taxon>Blenniimorphae</taxon>
        <taxon>Blenniiformes</taxon>
        <taxon>Gobiesocoidei</taxon>
        <taxon>Gobiesocidae</taxon>
        <taxon>Gobiesocinae</taxon>
        <taxon>Gouania</taxon>
    </lineage>
</organism>
<dbReference type="Proteomes" id="UP000694680">
    <property type="component" value="Chromosome 16"/>
</dbReference>
<evidence type="ECO:0000313" key="14">
    <source>
        <dbReference type="Ensembl" id="ENSGWIP00000038341.1"/>
    </source>
</evidence>
<reference evidence="14" key="3">
    <citation type="submission" date="2025-09" db="UniProtKB">
        <authorList>
            <consortium name="Ensembl"/>
        </authorList>
    </citation>
    <scope>IDENTIFICATION</scope>
</reference>
<dbReference type="PROSITE" id="PS50234">
    <property type="entry name" value="VWFA"/>
    <property type="match status" value="2"/>
</dbReference>
<dbReference type="GO" id="GO:0005615">
    <property type="term" value="C:extracellular space"/>
    <property type="evidence" value="ECO:0007669"/>
    <property type="project" value="TreeGrafter"/>
</dbReference>
<dbReference type="FunFam" id="3.40.50.410:FF:000001">
    <property type="entry name" value="Collagen, type XII, alpha 1"/>
    <property type="match status" value="2"/>
</dbReference>
<dbReference type="SUPFAM" id="SSF53300">
    <property type="entry name" value="vWA-like"/>
    <property type="match status" value="2"/>
</dbReference>
<dbReference type="Pfam" id="PF00041">
    <property type="entry name" value="fn3"/>
    <property type="match status" value="5"/>
</dbReference>
<evidence type="ECO:0000256" key="1">
    <source>
        <dbReference type="ARBA" id="ARBA00004498"/>
    </source>
</evidence>
<dbReference type="PROSITE" id="PS50853">
    <property type="entry name" value="FN3"/>
    <property type="match status" value="5"/>
</dbReference>
<dbReference type="Gene3D" id="3.40.50.410">
    <property type="entry name" value="von Willebrand factor, type A domain"/>
    <property type="match status" value="2"/>
</dbReference>
<dbReference type="FunFam" id="2.60.120.200:FF:000008">
    <property type="entry name" value="Collagen type XII alpha 1 chain"/>
    <property type="match status" value="1"/>
</dbReference>
<dbReference type="InterPro" id="IPR002035">
    <property type="entry name" value="VWF_A"/>
</dbReference>
<dbReference type="SMART" id="SM00210">
    <property type="entry name" value="TSPN"/>
    <property type="match status" value="1"/>
</dbReference>
<feature type="domain" description="VWFA" evidence="12">
    <location>
        <begin position="88"/>
        <end position="260"/>
    </location>
</feature>
<name>A0A8C5N987_GOUWI</name>
<evidence type="ECO:0000256" key="7">
    <source>
        <dbReference type="ARBA" id="ARBA00023119"/>
    </source>
</evidence>
<dbReference type="InterPro" id="IPR036116">
    <property type="entry name" value="FN3_sf"/>
</dbReference>
<evidence type="ECO:0000313" key="15">
    <source>
        <dbReference type="Proteomes" id="UP000694680"/>
    </source>
</evidence>
<evidence type="ECO:0000256" key="8">
    <source>
        <dbReference type="ARBA" id="ARBA00023180"/>
    </source>
</evidence>
<evidence type="ECO:0000256" key="6">
    <source>
        <dbReference type="ARBA" id="ARBA00022889"/>
    </source>
</evidence>
<evidence type="ECO:0000256" key="5">
    <source>
        <dbReference type="ARBA" id="ARBA00022737"/>
    </source>
</evidence>
<dbReference type="CDD" id="cd01482">
    <property type="entry name" value="vWA_collagen_alphaI-XII-like"/>
    <property type="match status" value="2"/>
</dbReference>
<evidence type="ECO:0000256" key="2">
    <source>
        <dbReference type="ARBA" id="ARBA00022525"/>
    </source>
</evidence>
<dbReference type="CDD" id="cd00063">
    <property type="entry name" value="FN3"/>
    <property type="match status" value="5"/>
</dbReference>
<sequence length="1470" mass="161492">RTVVHCKKVLVLSPRWTLGSFLCGVCMFSLCLGLPKQSCFWNQKCDCEKTSMFLLRFDLLSHLTDLTLSLTCVFPVVQFVCRTEAIADIVILVDGSWSIGRINFRLVRLFLENLVNAFNVGINKTRIGLAQYSGDPRIEWHLNSFSTKDTVIDAVKNLPYKGGNTLTGLALSFILENCFKPESGSRVGVPKIGILITDGKSQDDVIPPAESLRNAGVELFAIGVKNADENELRSIASEPHNTHVYNVADFNIMSSIVEGLTKTVCEQVEQQDKDIKLKAPPEKLGMPTNLVTSEVTVQSFRVSWSPAPGNVDKYRVVYYPEHGGEPQEAVVVGSETSVVLQHLSSLTEYQLAVFAVYTDEASEALRGSETTLALPSISGLKLLDVTHSSMRAQWDSVDDVSGYMLLYAPLADDGDLEEKEVKTRTILELEGLSPQTEYTVSVYAMFDDEASDPMTNHEITLPLPSPSNLQFSDITHNSAHISWDPAPSEAKGYRIMWVKTDGLETQEVEVGPVSSYDLSELTSLMEYSVAIFALYSEGQSEPLTDGFTTSKELLLLHKRWVILSGSDNRYTLKGLSQSTEYEVMLTAIFKDESESDTVSVIETTLARQAVRNLRLTDETTQSLEAAWELDDPSVESYRVSYVGLSTGDKEKSSVTIVVVAHDQRRAVLQALLSDTQYKVTVTPVYSDGKDGISVSALGSTLPLFAPENVRVSEEWYNRFKITWDPPPSPTLGYRIVYQPVYVQGPVLEKTVGDDVTSLPLLNLLSGTEYSVEVTASYPTAQSEPLLVNAKTLFLGISELSSYQIRPNSMCVQWQPLLHATLYRVSIQSTLKDVNLGGGASRQCFYDLTPSSQYQISVHTQMQEMEGPPVSITDMTSPTTDPPPTIPPSKEVCKEAKADLVFLVDGSWSIGDDNFMKITRFLYSTMGSLELIGPDGTQVAIAQFSDDARTEFQLSSHGNKQALLEAIQKIRYKGGNTKTGRAIKHVKETIFTTEAGARRGVPKVLVVLTDGRSQDDVNKVSKEMQIEGYIIFAIGFADADYGELVNIASKPTDRHVFFVDDLDAVKKIEEQLITFVCEAATATCPSVLMSGNDSPAGFRMMEKFGLVEKEYSTIPGVSLEPGSFNSFPCYRLHRDALVSQPTKYLHPEGLPSDYTISMMLRLLPETPQEPFALWEILNQDNEPLVGLILDNSGKTLTFFNYDYKGDFQTVTFEGTKIKKVFHGSFHKLHVTISKTSVKVVLDCSVVGEKTISAAGNVTTDGAEILGRMVRSRGRRDGSAPFQLQMFDIICSTSWASRDKCCELPALVRNTHVCTLCVCWRTALWVWLYSVLFSQGPHGAVGESGPIGPPGPPGPQGPSGLSIQGPQGDVQTQAAVRAIARQVCEQLIQSHLSRYNSILNQIPLHSSVSVRPVPGPPGEPGRRGPQGPQGEQGQPGRAGFPGTNGQNGQPGERGRTGGHNKQTYIDCFVIGM</sequence>
<evidence type="ECO:0000259" key="13">
    <source>
        <dbReference type="PROSITE" id="PS50853"/>
    </source>
</evidence>
<evidence type="ECO:0000256" key="3">
    <source>
        <dbReference type="ARBA" id="ARBA00022530"/>
    </source>
</evidence>
<keyword evidence="3" id="KW-0272">Extracellular matrix</keyword>
<feature type="region of interest" description="Disordered" evidence="11">
    <location>
        <begin position="1405"/>
        <end position="1458"/>
    </location>
</feature>
<feature type="domain" description="Fibronectin type-III" evidence="13">
    <location>
        <begin position="705"/>
        <end position="795"/>
    </location>
</feature>
<dbReference type="Ensembl" id="ENSGWIT00000041745.1">
    <property type="protein sequence ID" value="ENSGWIP00000038341.1"/>
    <property type="gene ID" value="ENSGWIG00000019567.1"/>
</dbReference>
<dbReference type="InterPro" id="IPR048287">
    <property type="entry name" value="TSPN-like_N"/>
</dbReference>
<dbReference type="InterPro" id="IPR013783">
    <property type="entry name" value="Ig-like_fold"/>
</dbReference>
<dbReference type="InterPro" id="IPR008160">
    <property type="entry name" value="Collagen"/>
</dbReference>
<feature type="domain" description="Fibronectin type-III" evidence="13">
    <location>
        <begin position="609"/>
        <end position="703"/>
    </location>
</feature>
<feature type="domain" description="Fibronectin type-III" evidence="13">
    <location>
        <begin position="465"/>
        <end position="553"/>
    </location>
</feature>
<gene>
    <name evidence="14" type="primary">col14a1a</name>
</gene>
<feature type="domain" description="VWFA" evidence="12">
    <location>
        <begin position="898"/>
        <end position="1071"/>
    </location>
</feature>
<feature type="compositionally biased region" description="Low complexity" evidence="11">
    <location>
        <begin position="1421"/>
        <end position="1435"/>
    </location>
</feature>
<dbReference type="SUPFAM" id="SSF49899">
    <property type="entry name" value="Concanavalin A-like lectins/glucanases"/>
    <property type="match status" value="1"/>
</dbReference>
<keyword evidence="15" id="KW-1185">Reference proteome</keyword>
<evidence type="ECO:0000259" key="12">
    <source>
        <dbReference type="PROSITE" id="PS50234"/>
    </source>
</evidence>
<dbReference type="Gene3D" id="2.60.120.200">
    <property type="match status" value="1"/>
</dbReference>
<evidence type="ECO:0008006" key="16">
    <source>
        <dbReference type="Google" id="ProtNLM"/>
    </source>
</evidence>
<dbReference type="PRINTS" id="PR00453">
    <property type="entry name" value="VWFADOMAIN"/>
</dbReference>
<keyword evidence="2" id="KW-0964">Secreted</keyword>
<feature type="compositionally biased region" description="Pro residues" evidence="11">
    <location>
        <begin position="1345"/>
        <end position="1354"/>
    </location>
</feature>
<keyword evidence="6" id="KW-0130">Cell adhesion</keyword>
<dbReference type="Pfam" id="PF00092">
    <property type="entry name" value="VWA"/>
    <property type="match status" value="2"/>
</dbReference>
<feature type="domain" description="Fibronectin type-III" evidence="13">
    <location>
        <begin position="286"/>
        <end position="376"/>
    </location>
</feature>
<dbReference type="SUPFAM" id="SSF49265">
    <property type="entry name" value="Fibronectin type III"/>
    <property type="match status" value="5"/>
</dbReference>
<keyword evidence="5" id="KW-0677">Repeat</keyword>
<dbReference type="InterPro" id="IPR036465">
    <property type="entry name" value="vWFA_dom_sf"/>
</dbReference>
<evidence type="ECO:0000256" key="10">
    <source>
        <dbReference type="ARBA" id="ARBA00049648"/>
    </source>
</evidence>
<comment type="similarity">
    <text evidence="10">Belongs to the fibril-associated collagens with interrupted helices (FACIT) family.</text>
</comment>
<feature type="domain" description="Fibronectin type-III" evidence="13">
    <location>
        <begin position="377"/>
        <end position="464"/>
    </location>
</feature>
<dbReference type="Pfam" id="PF01391">
    <property type="entry name" value="Collagen"/>
    <property type="match status" value="1"/>
</dbReference>
<keyword evidence="4" id="KW-0732">Signal</keyword>
<dbReference type="PANTHER" id="PTHR24020:SF15">
    <property type="entry name" value="COLLAGEN ALPHA-1(XIV) CHAIN"/>
    <property type="match status" value="1"/>
</dbReference>
<dbReference type="FunFam" id="2.60.40.10:FF:000234">
    <property type="entry name" value="Collagen, type XII, alpha 1"/>
    <property type="match status" value="2"/>
</dbReference>
<protein>
    <recommendedName>
        <fullName evidence="16">Collagen, type XIV, alpha 1a</fullName>
    </recommendedName>
</protein>
<dbReference type="GO" id="GO:0005581">
    <property type="term" value="C:collagen trimer"/>
    <property type="evidence" value="ECO:0007669"/>
    <property type="project" value="UniProtKB-KW"/>
</dbReference>
<evidence type="ECO:0000256" key="4">
    <source>
        <dbReference type="ARBA" id="ARBA00022729"/>
    </source>
</evidence>
<evidence type="ECO:0000256" key="9">
    <source>
        <dbReference type="ARBA" id="ARBA00023278"/>
    </source>
</evidence>
<dbReference type="SMART" id="SM00327">
    <property type="entry name" value="VWA"/>
    <property type="match status" value="2"/>
</dbReference>
<comment type="subcellular location">
    <subcellularLocation>
        <location evidence="1">Secreted</location>
        <location evidence="1">Extracellular space</location>
        <location evidence="1">Extracellular matrix</location>
    </subcellularLocation>
</comment>
<keyword evidence="9" id="KW-0379">Hydroxylation</keyword>
<dbReference type="Gene3D" id="2.60.40.10">
    <property type="entry name" value="Immunoglobulins"/>
    <property type="match status" value="7"/>
</dbReference>
<dbReference type="GO" id="GO:0005614">
    <property type="term" value="C:interstitial matrix"/>
    <property type="evidence" value="ECO:0007669"/>
    <property type="project" value="TreeGrafter"/>
</dbReference>
<dbReference type="FunFam" id="2.60.40.10:FF:000480">
    <property type="entry name" value="Collagen, type XII, alpha 1"/>
    <property type="match status" value="1"/>
</dbReference>
<dbReference type="PANTHER" id="PTHR24020">
    <property type="entry name" value="COLLAGEN ALPHA"/>
    <property type="match status" value="1"/>
</dbReference>
<evidence type="ECO:0000256" key="11">
    <source>
        <dbReference type="SAM" id="MobiDB-lite"/>
    </source>
</evidence>
<accession>A0A8C5N987</accession>
<dbReference type="SMART" id="SM00060">
    <property type="entry name" value="FN3"/>
    <property type="match status" value="6"/>
</dbReference>
<reference evidence="14" key="2">
    <citation type="submission" date="2025-08" db="UniProtKB">
        <authorList>
            <consortium name="Ensembl"/>
        </authorList>
    </citation>
    <scope>IDENTIFICATION</scope>
</reference>
<proteinExistence type="inferred from homology"/>
<dbReference type="InterPro" id="IPR050525">
    <property type="entry name" value="ECM_Assembly_Org"/>
</dbReference>